<comment type="caution">
    <text evidence="2">The sequence shown here is derived from an EMBL/GenBank/DDBJ whole genome shotgun (WGS) entry which is preliminary data.</text>
</comment>
<dbReference type="InterPro" id="IPR047137">
    <property type="entry name" value="ORF3"/>
</dbReference>
<gene>
    <name evidence="2" type="ORF">Lsed01_00471</name>
</gene>
<keyword evidence="3" id="KW-1185">Reference proteome</keyword>
<dbReference type="Proteomes" id="UP001426770">
    <property type="component" value="Unassembled WGS sequence"/>
</dbReference>
<dbReference type="PANTHER" id="PTHR33824:SF7">
    <property type="entry name" value="POLYKETIDE CYCLASE_DEHYDRASE AND LIPID TRANSPORT SUPERFAMILY PROTEIN"/>
    <property type="match status" value="1"/>
</dbReference>
<accession>A0ABP9WER8</accession>
<proteinExistence type="predicted"/>
<organism evidence="2 3">
    <name type="scientific">Demequina sediminis</name>
    <dbReference type="NCBI Taxonomy" id="1930058"/>
    <lineage>
        <taxon>Bacteria</taxon>
        <taxon>Bacillati</taxon>
        <taxon>Actinomycetota</taxon>
        <taxon>Actinomycetes</taxon>
        <taxon>Micrococcales</taxon>
        <taxon>Demequinaceae</taxon>
        <taxon>Demequina</taxon>
    </lineage>
</organism>
<dbReference type="PANTHER" id="PTHR33824">
    <property type="entry name" value="POLYKETIDE CYCLASE/DEHYDRASE AND LIPID TRANSPORT SUPERFAMILY PROTEIN"/>
    <property type="match status" value="1"/>
</dbReference>
<evidence type="ECO:0000313" key="3">
    <source>
        <dbReference type="Proteomes" id="UP001426770"/>
    </source>
</evidence>
<evidence type="ECO:0000259" key="1">
    <source>
        <dbReference type="Pfam" id="PF03364"/>
    </source>
</evidence>
<evidence type="ECO:0000313" key="2">
    <source>
        <dbReference type="EMBL" id="GAA5518054.1"/>
    </source>
</evidence>
<dbReference type="SUPFAM" id="SSF55961">
    <property type="entry name" value="Bet v1-like"/>
    <property type="match status" value="1"/>
</dbReference>
<reference evidence="2 3" key="1">
    <citation type="submission" date="2024-02" db="EMBL/GenBank/DDBJ databases">
        <title>Lysinimicrobium sediminis NBRC 112286.</title>
        <authorList>
            <person name="Ichikawa N."/>
            <person name="Katano-Makiyama Y."/>
            <person name="Hidaka K."/>
        </authorList>
    </citation>
    <scope>NUCLEOTIDE SEQUENCE [LARGE SCALE GENOMIC DNA]</scope>
    <source>
        <strain evidence="2 3">NBRC 112286</strain>
    </source>
</reference>
<dbReference type="InterPro" id="IPR005031">
    <property type="entry name" value="COQ10_START"/>
</dbReference>
<feature type="domain" description="Coenzyme Q-binding protein COQ10 START" evidence="1">
    <location>
        <begin position="10"/>
        <end position="126"/>
    </location>
</feature>
<sequence>MTTASSTIDVEVPLSTAYNQWTQLESFPRFMSGIESVTQIDDTRTHWVTTVGGARREFDAEITDQVPDSHLAWHALGELDQGGRVEFEPVGPDATRVTLTVNWDPQGFVEHAGAALQVDDGMVRADLAQFKSFIEERGVEEGGWRGEVSGGDTTSRGPLG</sequence>
<dbReference type="Pfam" id="PF03364">
    <property type="entry name" value="Polyketide_cyc"/>
    <property type="match status" value="1"/>
</dbReference>
<dbReference type="RefSeq" id="WP_286213941.1">
    <property type="nucleotide sequence ID" value="NZ_AP027736.1"/>
</dbReference>
<dbReference type="EMBL" id="BAABRR010000002">
    <property type="protein sequence ID" value="GAA5518054.1"/>
    <property type="molecule type" value="Genomic_DNA"/>
</dbReference>
<name>A0ABP9WER8_9MICO</name>
<dbReference type="Gene3D" id="3.30.530.20">
    <property type="match status" value="1"/>
</dbReference>
<dbReference type="InterPro" id="IPR023393">
    <property type="entry name" value="START-like_dom_sf"/>
</dbReference>
<dbReference type="CDD" id="cd07817">
    <property type="entry name" value="SRPBCC_8"/>
    <property type="match status" value="1"/>
</dbReference>
<protein>
    <recommendedName>
        <fullName evidence="1">Coenzyme Q-binding protein COQ10 START domain-containing protein</fullName>
    </recommendedName>
</protein>